<dbReference type="AlphaFoldDB" id="A0A430M7J4"/>
<name>A0A430M7J4_9HYPO</name>
<evidence type="ECO:0000313" key="3">
    <source>
        <dbReference type="Proteomes" id="UP000287124"/>
    </source>
</evidence>
<protein>
    <recommendedName>
        <fullName evidence="1">DUF7791 domain-containing protein</fullName>
    </recommendedName>
</protein>
<dbReference type="Pfam" id="PF25053">
    <property type="entry name" value="DUF7791"/>
    <property type="match status" value="1"/>
</dbReference>
<evidence type="ECO:0000313" key="2">
    <source>
        <dbReference type="EMBL" id="RTE83945.1"/>
    </source>
</evidence>
<sequence>MGLLEIRNAETYTTEDYNFTVSVSVDRRNKCRVQYLHRTVKDFIEKEHVWERIVEACPSYDPYLSLCRAMVLEAKTWDPTRVLPRHFSNSVQLALIYASVASNNSYRMLIPLLNSLERIVQASYQTNFGWPYLDPQPGRSNYCILLPWALQLDLDFWVRHLLDEGHPIESREGFNSYLSFTLDPRIFTDVDGQRSSSSGIPT</sequence>
<dbReference type="EMBL" id="MIKF01000011">
    <property type="protein sequence ID" value="RTE83945.1"/>
    <property type="molecule type" value="Genomic_DNA"/>
</dbReference>
<evidence type="ECO:0000259" key="1">
    <source>
        <dbReference type="Pfam" id="PF25053"/>
    </source>
</evidence>
<comment type="caution">
    <text evidence="2">The sequence shown here is derived from an EMBL/GenBank/DDBJ whole genome shotgun (WGS) entry which is preliminary data.</text>
</comment>
<gene>
    <name evidence="2" type="ORF">BHE90_001517</name>
</gene>
<proteinExistence type="predicted"/>
<dbReference type="Proteomes" id="UP000287124">
    <property type="component" value="Unassembled WGS sequence"/>
</dbReference>
<organism evidence="2 3">
    <name type="scientific">Fusarium euwallaceae</name>
    <dbReference type="NCBI Taxonomy" id="1147111"/>
    <lineage>
        <taxon>Eukaryota</taxon>
        <taxon>Fungi</taxon>
        <taxon>Dikarya</taxon>
        <taxon>Ascomycota</taxon>
        <taxon>Pezizomycotina</taxon>
        <taxon>Sordariomycetes</taxon>
        <taxon>Hypocreomycetidae</taxon>
        <taxon>Hypocreales</taxon>
        <taxon>Nectriaceae</taxon>
        <taxon>Fusarium</taxon>
        <taxon>Fusarium solani species complex</taxon>
    </lineage>
</organism>
<accession>A0A430M7J4</accession>
<keyword evidence="3" id="KW-1185">Reference proteome</keyword>
<feature type="domain" description="DUF7791" evidence="1">
    <location>
        <begin position="1"/>
        <end position="80"/>
    </location>
</feature>
<reference evidence="2 3" key="1">
    <citation type="submission" date="2017-06" db="EMBL/GenBank/DDBJ databases">
        <title>Comparative genomic analysis of Ambrosia Fusariam Clade fungi.</title>
        <authorList>
            <person name="Stajich J.E."/>
            <person name="Carrillo J."/>
            <person name="Kijimoto T."/>
            <person name="Eskalen A."/>
            <person name="O'Donnell K."/>
            <person name="Kasson M."/>
        </authorList>
    </citation>
    <scope>NUCLEOTIDE SEQUENCE [LARGE SCALE GENOMIC DNA]</scope>
    <source>
        <strain evidence="2 3">UCR1854</strain>
    </source>
</reference>
<dbReference type="InterPro" id="IPR056693">
    <property type="entry name" value="DUF7791"/>
</dbReference>